<dbReference type="InterPro" id="IPR057678">
    <property type="entry name" value="DUF7918"/>
</dbReference>
<proteinExistence type="predicted"/>
<dbReference type="EMBL" id="KN835140">
    <property type="protein sequence ID" value="KIK48176.1"/>
    <property type="molecule type" value="Genomic_DNA"/>
</dbReference>
<gene>
    <name evidence="2" type="ORF">CY34DRAFT_798556</name>
</gene>
<dbReference type="STRING" id="930992.A0A0D0B2D9"/>
<reference evidence="2 3" key="1">
    <citation type="submission" date="2014-04" db="EMBL/GenBank/DDBJ databases">
        <authorList>
            <consortium name="DOE Joint Genome Institute"/>
            <person name="Kuo A."/>
            <person name="Ruytinx J."/>
            <person name="Rineau F."/>
            <person name="Colpaert J."/>
            <person name="Kohler A."/>
            <person name="Nagy L.G."/>
            <person name="Floudas D."/>
            <person name="Copeland A."/>
            <person name="Barry K.W."/>
            <person name="Cichocki N."/>
            <person name="Veneault-Fourrey C."/>
            <person name="LaButti K."/>
            <person name="Lindquist E.A."/>
            <person name="Lipzen A."/>
            <person name="Lundell T."/>
            <person name="Morin E."/>
            <person name="Murat C."/>
            <person name="Sun H."/>
            <person name="Tunlid A."/>
            <person name="Henrissat B."/>
            <person name="Grigoriev I.V."/>
            <person name="Hibbett D.S."/>
            <person name="Martin F."/>
            <person name="Nordberg H.P."/>
            <person name="Cantor M.N."/>
            <person name="Hua S.X."/>
        </authorList>
    </citation>
    <scope>NUCLEOTIDE SEQUENCE [LARGE SCALE GENOMIC DNA]</scope>
    <source>
        <strain evidence="2 3">UH-Slu-Lm8-n1</strain>
    </source>
</reference>
<dbReference type="OrthoDB" id="3364132at2759"/>
<accession>A0A0D0B2D9</accession>
<dbReference type="PANTHER" id="PTHR36223:SF1">
    <property type="entry name" value="TRANSCRIPTION ELONGATION FACTOR EAF N-TERMINAL DOMAIN-CONTAINING PROTEIN"/>
    <property type="match status" value="1"/>
</dbReference>
<protein>
    <recommendedName>
        <fullName evidence="1">DUF7918 domain-containing protein</fullName>
    </recommendedName>
</protein>
<sequence>MIFGDLSAYVFIIDGQELSEYNVIVSSTPTENRITCWIASEEGKKFGVRWTNAVEQSWGFRAGVSVDGVHCVGQTVRPGWVGTRERTYLSNDSVTRDFMFSNIQLTDDDSMLGDQNSSDIGHIVLKVETGEYVKKQVVNHGKSKNCTLRVREGKVHERSKKACAHRVIFGEEVPRQVVRHRLDRSTFHNSFKPDNRPTTVFVFKYTRLDILQAMGIAPSTSKNSSKEVIDYGDDIEIIDGPYEPSKLSLPPKDIKPRIQHLEIELQRLRAQLASSEERKPSRVKLECEVSRRQQAAVEILDLTED</sequence>
<evidence type="ECO:0000313" key="2">
    <source>
        <dbReference type="EMBL" id="KIK48176.1"/>
    </source>
</evidence>
<dbReference type="HOGENOM" id="CLU_060356_3_1_1"/>
<dbReference type="InParanoid" id="A0A0D0B2D9"/>
<dbReference type="Proteomes" id="UP000054485">
    <property type="component" value="Unassembled WGS sequence"/>
</dbReference>
<dbReference type="Pfam" id="PF25534">
    <property type="entry name" value="DUF7918"/>
    <property type="match status" value="1"/>
</dbReference>
<reference evidence="3" key="2">
    <citation type="submission" date="2015-01" db="EMBL/GenBank/DDBJ databases">
        <title>Evolutionary Origins and Diversification of the Mycorrhizal Mutualists.</title>
        <authorList>
            <consortium name="DOE Joint Genome Institute"/>
            <consortium name="Mycorrhizal Genomics Consortium"/>
            <person name="Kohler A."/>
            <person name="Kuo A."/>
            <person name="Nagy L.G."/>
            <person name="Floudas D."/>
            <person name="Copeland A."/>
            <person name="Barry K.W."/>
            <person name="Cichocki N."/>
            <person name="Veneault-Fourrey C."/>
            <person name="LaButti K."/>
            <person name="Lindquist E.A."/>
            <person name="Lipzen A."/>
            <person name="Lundell T."/>
            <person name="Morin E."/>
            <person name="Murat C."/>
            <person name="Riley R."/>
            <person name="Ohm R."/>
            <person name="Sun H."/>
            <person name="Tunlid A."/>
            <person name="Henrissat B."/>
            <person name="Grigoriev I.V."/>
            <person name="Hibbett D.S."/>
            <person name="Martin F."/>
        </authorList>
    </citation>
    <scope>NUCLEOTIDE SEQUENCE [LARGE SCALE GENOMIC DNA]</scope>
    <source>
        <strain evidence="3">UH-Slu-Lm8-n1</strain>
    </source>
</reference>
<organism evidence="2 3">
    <name type="scientific">Suillus luteus UH-Slu-Lm8-n1</name>
    <dbReference type="NCBI Taxonomy" id="930992"/>
    <lineage>
        <taxon>Eukaryota</taxon>
        <taxon>Fungi</taxon>
        <taxon>Dikarya</taxon>
        <taxon>Basidiomycota</taxon>
        <taxon>Agaricomycotina</taxon>
        <taxon>Agaricomycetes</taxon>
        <taxon>Agaricomycetidae</taxon>
        <taxon>Boletales</taxon>
        <taxon>Suillineae</taxon>
        <taxon>Suillaceae</taxon>
        <taxon>Suillus</taxon>
    </lineage>
</organism>
<feature type="domain" description="DUF7918" evidence="1">
    <location>
        <begin position="12"/>
        <end position="220"/>
    </location>
</feature>
<name>A0A0D0B2D9_9AGAM</name>
<evidence type="ECO:0000313" key="3">
    <source>
        <dbReference type="Proteomes" id="UP000054485"/>
    </source>
</evidence>
<dbReference type="AlphaFoldDB" id="A0A0D0B2D9"/>
<evidence type="ECO:0000259" key="1">
    <source>
        <dbReference type="Pfam" id="PF25534"/>
    </source>
</evidence>
<dbReference type="PANTHER" id="PTHR36223">
    <property type="entry name" value="BETA-LACTAMASE-TYPE TRANSPEPTIDASE FOLD DOMAIN CONTAINING PROTEIN"/>
    <property type="match status" value="1"/>
</dbReference>
<keyword evidence="3" id="KW-1185">Reference proteome</keyword>